<dbReference type="Proteomes" id="UP001309299">
    <property type="component" value="Unassembled WGS sequence"/>
</dbReference>
<dbReference type="PANTHER" id="PTHR42718:SF9">
    <property type="entry name" value="MAJOR FACILITATOR SUPERFAMILY MULTIDRUG TRANSPORTER MFSC"/>
    <property type="match status" value="1"/>
</dbReference>
<evidence type="ECO:0000256" key="7">
    <source>
        <dbReference type="ARBA" id="ARBA00023136"/>
    </source>
</evidence>
<evidence type="ECO:0000256" key="3">
    <source>
        <dbReference type="ARBA" id="ARBA00022448"/>
    </source>
</evidence>
<feature type="transmembrane region" description="Helical" evidence="9">
    <location>
        <begin position="455"/>
        <end position="472"/>
    </location>
</feature>
<dbReference type="PANTHER" id="PTHR42718">
    <property type="entry name" value="MAJOR FACILITATOR SUPERFAMILY MULTIDRUG TRANSPORTER MFSC"/>
    <property type="match status" value="1"/>
</dbReference>
<feature type="transmembrane region" description="Helical" evidence="9">
    <location>
        <begin position="69"/>
        <end position="89"/>
    </location>
</feature>
<comment type="subcellular location">
    <subcellularLocation>
        <location evidence="1">Cell membrane</location>
        <topology evidence="1">Multi-pass membrane protein</topology>
    </subcellularLocation>
</comment>
<dbReference type="InterPro" id="IPR020846">
    <property type="entry name" value="MFS_dom"/>
</dbReference>
<keyword evidence="3" id="KW-0813">Transport</keyword>
<dbReference type="GO" id="GO:0005886">
    <property type="term" value="C:plasma membrane"/>
    <property type="evidence" value="ECO:0007669"/>
    <property type="project" value="UniProtKB-SubCell"/>
</dbReference>
<evidence type="ECO:0000256" key="9">
    <source>
        <dbReference type="SAM" id="Phobius"/>
    </source>
</evidence>
<gene>
    <name evidence="11" type="ORF">V7F78_06865</name>
</gene>
<evidence type="ECO:0000256" key="1">
    <source>
        <dbReference type="ARBA" id="ARBA00004651"/>
    </source>
</evidence>
<dbReference type="EMBL" id="JBAKUA010000008">
    <property type="protein sequence ID" value="MEH1546730.1"/>
    <property type="molecule type" value="Genomic_DNA"/>
</dbReference>
<feature type="transmembrane region" description="Helical" evidence="9">
    <location>
        <begin position="96"/>
        <end position="121"/>
    </location>
</feature>
<evidence type="ECO:0000256" key="8">
    <source>
        <dbReference type="SAM" id="MobiDB-lite"/>
    </source>
</evidence>
<dbReference type="Gene3D" id="1.20.1720.10">
    <property type="entry name" value="Multidrug resistance protein D"/>
    <property type="match status" value="1"/>
</dbReference>
<evidence type="ECO:0000256" key="2">
    <source>
        <dbReference type="ARBA" id="ARBA00008537"/>
    </source>
</evidence>
<reference evidence="11" key="1">
    <citation type="submission" date="2024-02" db="EMBL/GenBank/DDBJ databases">
        <title>Bacterial skin colonization with Propionibacterium avidum as a risk factor for Periprosthetic Joint Infections - a single-center prospective study.</title>
        <authorList>
            <person name="Achermann Y."/>
        </authorList>
    </citation>
    <scope>NUCLEOTIDE SEQUENCE</scope>
    <source>
        <strain evidence="11">PAVI-2017310195</strain>
    </source>
</reference>
<dbReference type="NCBIfam" id="TIGR00711">
    <property type="entry name" value="efflux_EmrB"/>
    <property type="match status" value="1"/>
</dbReference>
<dbReference type="Gene3D" id="1.20.1250.20">
    <property type="entry name" value="MFS general substrate transporter like domains"/>
    <property type="match status" value="1"/>
</dbReference>
<evidence type="ECO:0000256" key="5">
    <source>
        <dbReference type="ARBA" id="ARBA00022692"/>
    </source>
</evidence>
<accession>A0AB35XHB1</accession>
<dbReference type="GO" id="GO:0022857">
    <property type="term" value="F:transmembrane transporter activity"/>
    <property type="evidence" value="ECO:0007669"/>
    <property type="project" value="InterPro"/>
</dbReference>
<feature type="transmembrane region" description="Helical" evidence="9">
    <location>
        <begin position="246"/>
        <end position="264"/>
    </location>
</feature>
<feature type="transmembrane region" description="Helical" evidence="9">
    <location>
        <begin position="375"/>
        <end position="397"/>
    </location>
</feature>
<protein>
    <submittedName>
        <fullName evidence="11">DHA2 family efflux MFS transporter permease subunit</fullName>
    </submittedName>
</protein>
<dbReference type="InterPro" id="IPR036259">
    <property type="entry name" value="MFS_trans_sf"/>
</dbReference>
<name>A0AB35XHB1_9ACTN</name>
<evidence type="ECO:0000313" key="12">
    <source>
        <dbReference type="Proteomes" id="UP001309299"/>
    </source>
</evidence>
<proteinExistence type="inferred from homology"/>
<feature type="transmembrane region" description="Helical" evidence="9">
    <location>
        <begin position="29"/>
        <end position="49"/>
    </location>
</feature>
<keyword evidence="7 9" id="KW-0472">Membrane</keyword>
<evidence type="ECO:0000256" key="6">
    <source>
        <dbReference type="ARBA" id="ARBA00022989"/>
    </source>
</evidence>
<keyword evidence="5 9" id="KW-0812">Transmembrane</keyword>
<dbReference type="RefSeq" id="WP_002522762.1">
    <property type="nucleotide sequence ID" value="NZ_AP024309.1"/>
</dbReference>
<sequence length="481" mass="50895">MTTQDVITPPRPVTSHATATRSEAPPRSVIRAMAISMVATLMVMLDTTVVNVSLSATTARFGSMGSVQWVLTSYLLALCATMTASAWVIDRLGPRLTFIASMTMFLIGSVMCALSDSVWQLVTGRTISGAGAGILVPTASVLLIRGIPREQLGRVQALNGSVQLIAPLIGPTVGGLLVDRCGGWPAIYWANVPVALVLLIEAVRVDPDEPHTAKRRLDALGLVCGSTAIVLTVLGVSLFGRTSRNTTFLLTIGALAVLAWAFFITHIRRATNPLLDVSLYQNPVYSWSSFNVAVLGFGLYAPMVVMPLYLEATRHLTAVHTGLVMSVAGVGVIMAGILCTKIMGRIGGGLTMTVGITLSIIATLPLVRLTNHTSYILLAVCLALRGAGISLTIVPAMTRAFESIKRTAMADASAQLNLLQRIGGTIATAVIIAVIHHEAMLTRGLSPTVFSHANVWILTATAVTLLPAFALAKAERQQQDL</sequence>
<feature type="transmembrane region" description="Helical" evidence="9">
    <location>
        <begin position="127"/>
        <end position="145"/>
    </location>
</feature>
<dbReference type="AlphaFoldDB" id="A0AB35XHB1"/>
<dbReference type="PROSITE" id="PS50850">
    <property type="entry name" value="MFS"/>
    <property type="match status" value="1"/>
</dbReference>
<feature type="transmembrane region" description="Helical" evidence="9">
    <location>
        <begin position="217"/>
        <end position="240"/>
    </location>
</feature>
<dbReference type="InterPro" id="IPR004638">
    <property type="entry name" value="EmrB-like"/>
</dbReference>
<dbReference type="Pfam" id="PF07690">
    <property type="entry name" value="MFS_1"/>
    <property type="match status" value="1"/>
</dbReference>
<feature type="transmembrane region" description="Helical" evidence="9">
    <location>
        <begin position="316"/>
        <end position="338"/>
    </location>
</feature>
<organism evidence="11 12">
    <name type="scientific">Cutibacterium avidum</name>
    <dbReference type="NCBI Taxonomy" id="33010"/>
    <lineage>
        <taxon>Bacteria</taxon>
        <taxon>Bacillati</taxon>
        <taxon>Actinomycetota</taxon>
        <taxon>Actinomycetes</taxon>
        <taxon>Propionibacteriales</taxon>
        <taxon>Propionibacteriaceae</taxon>
        <taxon>Cutibacterium</taxon>
    </lineage>
</organism>
<feature type="transmembrane region" description="Helical" evidence="9">
    <location>
        <begin position="350"/>
        <end position="369"/>
    </location>
</feature>
<evidence type="ECO:0000259" key="10">
    <source>
        <dbReference type="PROSITE" id="PS50850"/>
    </source>
</evidence>
<keyword evidence="4" id="KW-1003">Cell membrane</keyword>
<feature type="region of interest" description="Disordered" evidence="8">
    <location>
        <begin position="1"/>
        <end position="23"/>
    </location>
</feature>
<comment type="similarity">
    <text evidence="2">Belongs to the major facilitator superfamily. EmrB family.</text>
</comment>
<feature type="transmembrane region" description="Helical" evidence="9">
    <location>
        <begin position="418"/>
        <end position="435"/>
    </location>
</feature>
<dbReference type="InterPro" id="IPR011701">
    <property type="entry name" value="MFS"/>
</dbReference>
<feature type="transmembrane region" description="Helical" evidence="9">
    <location>
        <begin position="284"/>
        <end position="310"/>
    </location>
</feature>
<feature type="domain" description="Major facilitator superfamily (MFS) profile" evidence="10">
    <location>
        <begin position="32"/>
        <end position="478"/>
    </location>
</feature>
<keyword evidence="6 9" id="KW-1133">Transmembrane helix</keyword>
<dbReference type="SUPFAM" id="SSF103473">
    <property type="entry name" value="MFS general substrate transporter"/>
    <property type="match status" value="1"/>
</dbReference>
<evidence type="ECO:0000313" key="11">
    <source>
        <dbReference type="EMBL" id="MEH1546730.1"/>
    </source>
</evidence>
<comment type="caution">
    <text evidence="11">The sequence shown here is derived from an EMBL/GenBank/DDBJ whole genome shotgun (WGS) entry which is preliminary data.</text>
</comment>
<evidence type="ECO:0000256" key="4">
    <source>
        <dbReference type="ARBA" id="ARBA00022475"/>
    </source>
</evidence>